<accession>A0A085LTD2</accession>
<sequence>MYAYSIFLIFLLRGADANRKSSVAPQTHERTPGRPRRCEEATSLEAVLGCPFFNKMYNYNDKVIRNQIEYLCTFSKQACKVTMVPVFCLLGDARVEPGAGFAMGKLYYMCSVHENNMGIKAIGCATEGGMRIQIGQRYRFHTFVFYCQMTQGKIEAIFIGCDYGNGILKPGAFYNNGKATFQCQENTKPRFPVKQNGYTNKQGGRGSHGAHNNSTIRNPTKAVQSMGGGKPKPSANYLLRP</sequence>
<proteinExistence type="predicted"/>
<evidence type="ECO:0000313" key="4">
    <source>
        <dbReference type="EMBL" id="KFD48228.1"/>
    </source>
</evidence>
<feature type="non-terminal residue" evidence="4">
    <location>
        <position position="241"/>
    </location>
</feature>
<name>A0A085LTD2_9BILA</name>
<feature type="domain" description="Abnormal cell migration protein 18-like fibronectin type I" evidence="3">
    <location>
        <begin position="49"/>
        <end position="116"/>
    </location>
</feature>
<feature type="domain" description="Abnormal cell migration protein 18-like fibronectin type I" evidence="3">
    <location>
        <begin position="123"/>
        <end position="187"/>
    </location>
</feature>
<dbReference type="EMBL" id="KL363299">
    <property type="protein sequence ID" value="KFD48228.1"/>
    <property type="molecule type" value="Genomic_DNA"/>
</dbReference>
<organism evidence="4 6">
    <name type="scientific">Trichuris suis</name>
    <name type="common">pig whipworm</name>
    <dbReference type="NCBI Taxonomy" id="68888"/>
    <lineage>
        <taxon>Eukaryota</taxon>
        <taxon>Metazoa</taxon>
        <taxon>Ecdysozoa</taxon>
        <taxon>Nematoda</taxon>
        <taxon>Enoplea</taxon>
        <taxon>Dorylaimia</taxon>
        <taxon>Trichinellida</taxon>
        <taxon>Trichuridae</taxon>
        <taxon>Trichuris</taxon>
    </lineage>
</organism>
<dbReference type="Proteomes" id="UP000030764">
    <property type="component" value="Unassembled WGS sequence"/>
</dbReference>
<keyword evidence="6" id="KW-1185">Reference proteome</keyword>
<feature type="signal peptide" evidence="2">
    <location>
        <begin position="1"/>
        <end position="17"/>
    </location>
</feature>
<feature type="compositionally biased region" description="Polar residues" evidence="1">
    <location>
        <begin position="210"/>
        <end position="223"/>
    </location>
</feature>
<evidence type="ECO:0000256" key="2">
    <source>
        <dbReference type="SAM" id="SignalP"/>
    </source>
</evidence>
<gene>
    <name evidence="4" type="ORF">M513_10871</name>
    <name evidence="5" type="ORF">M514_10871</name>
</gene>
<dbReference type="EMBL" id="KL367492">
    <property type="protein sequence ID" value="KFD69806.1"/>
    <property type="molecule type" value="Genomic_DNA"/>
</dbReference>
<feature type="chain" id="PRO_5010405216" description="Abnormal cell migration protein 18-like fibronectin type I domain-containing protein" evidence="2">
    <location>
        <begin position="18"/>
        <end position="241"/>
    </location>
</feature>
<evidence type="ECO:0000256" key="1">
    <source>
        <dbReference type="SAM" id="MobiDB-lite"/>
    </source>
</evidence>
<dbReference type="Pfam" id="PF23003">
    <property type="entry name" value="Fn1_2"/>
    <property type="match status" value="2"/>
</dbReference>
<keyword evidence="2" id="KW-0732">Signal</keyword>
<evidence type="ECO:0000313" key="5">
    <source>
        <dbReference type="EMBL" id="KFD69806.1"/>
    </source>
</evidence>
<protein>
    <recommendedName>
        <fullName evidence="3">Abnormal cell migration protein 18-like fibronectin type I domain-containing protein</fullName>
    </recommendedName>
</protein>
<evidence type="ECO:0000259" key="3">
    <source>
        <dbReference type="Pfam" id="PF23003"/>
    </source>
</evidence>
<dbReference type="InterPro" id="IPR055119">
    <property type="entry name" value="Mig18_Fn1"/>
</dbReference>
<evidence type="ECO:0000313" key="6">
    <source>
        <dbReference type="Proteomes" id="UP000030764"/>
    </source>
</evidence>
<reference evidence="4 6" key="1">
    <citation type="journal article" date="2014" name="Nat. Genet.">
        <title>Genome and transcriptome of the porcine whipworm Trichuris suis.</title>
        <authorList>
            <person name="Jex A.R."/>
            <person name="Nejsum P."/>
            <person name="Schwarz E.M."/>
            <person name="Hu L."/>
            <person name="Young N.D."/>
            <person name="Hall R.S."/>
            <person name="Korhonen P.K."/>
            <person name="Liao S."/>
            <person name="Thamsborg S."/>
            <person name="Xia J."/>
            <person name="Xu P."/>
            <person name="Wang S."/>
            <person name="Scheerlinck J.P."/>
            <person name="Hofmann A."/>
            <person name="Sternberg P.W."/>
            <person name="Wang J."/>
            <person name="Gasser R.B."/>
        </authorList>
    </citation>
    <scope>NUCLEOTIDE SEQUENCE [LARGE SCALE GENOMIC DNA]</scope>
    <source>
        <strain evidence="5">DCEP-RM93F</strain>
        <strain evidence="4">DCEP-RM93M</strain>
    </source>
</reference>
<feature type="region of interest" description="Disordered" evidence="1">
    <location>
        <begin position="192"/>
        <end position="241"/>
    </location>
</feature>
<dbReference type="Proteomes" id="UP000030758">
    <property type="component" value="Unassembled WGS sequence"/>
</dbReference>
<dbReference type="AlphaFoldDB" id="A0A085LTD2"/>